<evidence type="ECO:0000256" key="15">
    <source>
        <dbReference type="SAM" id="MobiDB-lite"/>
    </source>
</evidence>
<evidence type="ECO:0000256" key="5">
    <source>
        <dbReference type="ARBA" id="ARBA00016383"/>
    </source>
</evidence>
<comment type="subunit">
    <text evidence="4">Complex I is composed of 45 different subunits.</text>
</comment>
<reference evidence="17" key="1">
    <citation type="submission" date="2025-08" db="UniProtKB">
        <authorList>
            <consortium name="RefSeq"/>
        </authorList>
    </citation>
    <scope>IDENTIFICATION</scope>
    <source>
        <tissue evidence="17">Muscle</tissue>
    </source>
</reference>
<organism evidence="16 17">
    <name type="scientific">Limulus polyphemus</name>
    <name type="common">Atlantic horseshoe crab</name>
    <dbReference type="NCBI Taxonomy" id="6850"/>
    <lineage>
        <taxon>Eukaryota</taxon>
        <taxon>Metazoa</taxon>
        <taxon>Ecdysozoa</taxon>
        <taxon>Arthropoda</taxon>
        <taxon>Chelicerata</taxon>
        <taxon>Merostomata</taxon>
        <taxon>Xiphosura</taxon>
        <taxon>Limulidae</taxon>
        <taxon>Limulus</taxon>
    </lineage>
</organism>
<gene>
    <name evidence="17" type="primary">LOC106468981</name>
</gene>
<feature type="compositionally biased region" description="Basic and acidic residues" evidence="15">
    <location>
        <begin position="86"/>
        <end position="96"/>
    </location>
</feature>
<name>A0ABM1BMB0_LIMPO</name>
<keyword evidence="10" id="KW-0007">Acetylation</keyword>
<evidence type="ECO:0000256" key="14">
    <source>
        <dbReference type="ARBA" id="ARBA00033401"/>
    </source>
</evidence>
<keyword evidence="11" id="KW-0496">Mitochondrion</keyword>
<keyword evidence="12" id="KW-0472">Membrane</keyword>
<dbReference type="RefSeq" id="XP_013784888.1">
    <property type="nucleotide sequence ID" value="XM_013929434.2"/>
</dbReference>
<keyword evidence="9" id="KW-0249">Electron transport</keyword>
<dbReference type="PANTHER" id="PTHR12485:SF1">
    <property type="entry name" value="NADH DEHYDROGENASE [UBIQUINONE] 1 ALPHA SUBCOMPLEX SUBUNIT 7"/>
    <property type="match status" value="1"/>
</dbReference>
<dbReference type="GeneID" id="106468981"/>
<evidence type="ECO:0000256" key="9">
    <source>
        <dbReference type="ARBA" id="ARBA00022982"/>
    </source>
</evidence>
<dbReference type="Pfam" id="PF07347">
    <property type="entry name" value="CI-B14_5a"/>
    <property type="match status" value="1"/>
</dbReference>
<keyword evidence="8" id="KW-0999">Mitochondrion inner membrane</keyword>
<sequence length="106" mass="12097">MAAAHRDVSPLLQKIRNFLLGRELKLALRFSDEMSTRSPPLPKLPNGPSHKLYLNYYVNRDGRRESNPPVVLVENMRRKVIDSAESKDHSLHRLELGKITPGRQAS</sequence>
<feature type="region of interest" description="Disordered" evidence="15">
    <location>
        <begin position="86"/>
        <end position="106"/>
    </location>
</feature>
<keyword evidence="16" id="KW-1185">Reference proteome</keyword>
<protein>
    <recommendedName>
        <fullName evidence="5">NADH dehydrogenase [ubiquinone] 1 alpha subcomplex subunit 7</fullName>
    </recommendedName>
    <alternativeName>
        <fullName evidence="14">Complex I-B14.5a</fullName>
    </alternativeName>
    <alternativeName>
        <fullName evidence="13">NADH-ubiquinone oxidoreductase subunit B14.5a</fullName>
    </alternativeName>
</protein>
<evidence type="ECO:0000313" key="17">
    <source>
        <dbReference type="RefSeq" id="XP_013784888.1"/>
    </source>
</evidence>
<evidence type="ECO:0000256" key="6">
    <source>
        <dbReference type="ARBA" id="ARBA00022448"/>
    </source>
</evidence>
<evidence type="ECO:0000256" key="7">
    <source>
        <dbReference type="ARBA" id="ARBA00022660"/>
    </source>
</evidence>
<evidence type="ECO:0000256" key="8">
    <source>
        <dbReference type="ARBA" id="ARBA00022792"/>
    </source>
</evidence>
<evidence type="ECO:0000256" key="1">
    <source>
        <dbReference type="ARBA" id="ARBA00003195"/>
    </source>
</evidence>
<evidence type="ECO:0000256" key="3">
    <source>
        <dbReference type="ARBA" id="ARBA00005482"/>
    </source>
</evidence>
<evidence type="ECO:0000256" key="11">
    <source>
        <dbReference type="ARBA" id="ARBA00023128"/>
    </source>
</evidence>
<dbReference type="Proteomes" id="UP000694941">
    <property type="component" value="Unplaced"/>
</dbReference>
<comment type="similarity">
    <text evidence="3">Belongs to the complex I NDUFA7 subunit family.</text>
</comment>
<dbReference type="PANTHER" id="PTHR12485">
    <property type="entry name" value="NADH-UBIQUINONE OXIDOREDUCTASE SUBUNIT B"/>
    <property type="match status" value="1"/>
</dbReference>
<comment type="subcellular location">
    <subcellularLocation>
        <location evidence="2">Mitochondrion inner membrane</location>
        <topology evidence="2">Peripheral membrane protein</topology>
        <orientation evidence="2">Matrix side</orientation>
    </subcellularLocation>
</comment>
<keyword evidence="7" id="KW-0679">Respiratory chain</keyword>
<evidence type="ECO:0000313" key="16">
    <source>
        <dbReference type="Proteomes" id="UP000694941"/>
    </source>
</evidence>
<dbReference type="InterPro" id="IPR009947">
    <property type="entry name" value="NDUA7"/>
</dbReference>
<comment type="function">
    <text evidence="1">Accessory subunit of the mitochondrial membrane respiratory chain NADH dehydrogenase (Complex I), that is believed not to be involved in catalysis. Complex I functions in the transfer of electrons from NADH to the respiratory chain. The immediate electron acceptor for the enzyme is believed to be ubiquinone.</text>
</comment>
<evidence type="ECO:0000256" key="12">
    <source>
        <dbReference type="ARBA" id="ARBA00023136"/>
    </source>
</evidence>
<evidence type="ECO:0000256" key="2">
    <source>
        <dbReference type="ARBA" id="ARBA00004443"/>
    </source>
</evidence>
<accession>A0ABM1BMB0</accession>
<evidence type="ECO:0000256" key="13">
    <source>
        <dbReference type="ARBA" id="ARBA00030360"/>
    </source>
</evidence>
<evidence type="ECO:0000256" key="4">
    <source>
        <dbReference type="ARBA" id="ARBA00011533"/>
    </source>
</evidence>
<proteinExistence type="inferred from homology"/>
<evidence type="ECO:0000256" key="10">
    <source>
        <dbReference type="ARBA" id="ARBA00022990"/>
    </source>
</evidence>
<keyword evidence="6" id="KW-0813">Transport</keyword>